<dbReference type="Pfam" id="PF00023">
    <property type="entry name" value="Ank"/>
    <property type="match status" value="1"/>
</dbReference>
<keyword evidence="3" id="KW-1185">Reference proteome</keyword>
<dbReference type="SMART" id="SM00248">
    <property type="entry name" value="ANK"/>
    <property type="match status" value="8"/>
</dbReference>
<accession>A0ABR2L4T3</accession>
<organism evidence="2 3">
    <name type="scientific">Tritrichomonas musculus</name>
    <dbReference type="NCBI Taxonomy" id="1915356"/>
    <lineage>
        <taxon>Eukaryota</taxon>
        <taxon>Metamonada</taxon>
        <taxon>Parabasalia</taxon>
        <taxon>Tritrichomonadida</taxon>
        <taxon>Tritrichomonadidae</taxon>
        <taxon>Tritrichomonas</taxon>
    </lineage>
</organism>
<dbReference type="Proteomes" id="UP001470230">
    <property type="component" value="Unassembled WGS sequence"/>
</dbReference>
<dbReference type="Gene3D" id="1.25.40.20">
    <property type="entry name" value="Ankyrin repeat-containing domain"/>
    <property type="match status" value="3"/>
</dbReference>
<proteinExistence type="predicted"/>
<evidence type="ECO:0000313" key="2">
    <source>
        <dbReference type="EMBL" id="KAK8898026.1"/>
    </source>
</evidence>
<keyword evidence="1" id="KW-0040">ANK repeat</keyword>
<evidence type="ECO:0000256" key="1">
    <source>
        <dbReference type="PROSITE-ProRule" id="PRU00023"/>
    </source>
</evidence>
<name>A0ABR2L4T3_9EUKA</name>
<dbReference type="InterPro" id="IPR002110">
    <property type="entry name" value="Ankyrin_rpt"/>
</dbReference>
<dbReference type="PROSITE" id="PS50088">
    <property type="entry name" value="ANK_REPEAT"/>
    <property type="match status" value="3"/>
</dbReference>
<reference evidence="2 3" key="1">
    <citation type="submission" date="2024-04" db="EMBL/GenBank/DDBJ databases">
        <title>Tritrichomonas musculus Genome.</title>
        <authorList>
            <person name="Alves-Ferreira E."/>
            <person name="Grigg M."/>
            <person name="Lorenzi H."/>
            <person name="Galac M."/>
        </authorList>
    </citation>
    <scope>NUCLEOTIDE SEQUENCE [LARGE SCALE GENOMIC DNA]</scope>
    <source>
        <strain evidence="2 3">EAF2021</strain>
    </source>
</reference>
<protein>
    <recommendedName>
        <fullName evidence="4">DUF3447 domain-containing protein</fullName>
    </recommendedName>
</protein>
<evidence type="ECO:0000313" key="3">
    <source>
        <dbReference type="Proteomes" id="UP001470230"/>
    </source>
</evidence>
<feature type="repeat" description="ANK" evidence="1">
    <location>
        <begin position="666"/>
        <end position="688"/>
    </location>
</feature>
<dbReference type="Pfam" id="PF12796">
    <property type="entry name" value="Ank_2"/>
    <property type="match status" value="2"/>
</dbReference>
<dbReference type="PANTHER" id="PTHR24118:SF99">
    <property type="entry name" value="POTE ANKYRIN DOMAIN FAMILY MEMBER 3C-RELATED"/>
    <property type="match status" value="1"/>
</dbReference>
<gene>
    <name evidence="2" type="ORF">M9Y10_000276</name>
</gene>
<feature type="repeat" description="ANK" evidence="1">
    <location>
        <begin position="417"/>
        <end position="439"/>
    </location>
</feature>
<dbReference type="PANTHER" id="PTHR24118">
    <property type="entry name" value="POTE ANKYRIN DOMAIN"/>
    <property type="match status" value="1"/>
</dbReference>
<comment type="caution">
    <text evidence="2">The sequence shown here is derived from an EMBL/GenBank/DDBJ whole genome shotgun (WGS) entry which is preliminary data.</text>
</comment>
<dbReference type="InterPro" id="IPR036770">
    <property type="entry name" value="Ankyrin_rpt-contain_sf"/>
</dbReference>
<evidence type="ECO:0008006" key="4">
    <source>
        <dbReference type="Google" id="ProtNLM"/>
    </source>
</evidence>
<dbReference type="EMBL" id="JAPFFF010000001">
    <property type="protein sequence ID" value="KAK8898026.1"/>
    <property type="molecule type" value="Genomic_DNA"/>
</dbReference>
<dbReference type="SUPFAM" id="SSF48403">
    <property type="entry name" value="Ankyrin repeat"/>
    <property type="match status" value="2"/>
</dbReference>
<dbReference type="PROSITE" id="PS50297">
    <property type="entry name" value="ANK_REP_REGION"/>
    <property type="match status" value="3"/>
</dbReference>
<feature type="repeat" description="ANK" evidence="1">
    <location>
        <begin position="461"/>
        <end position="483"/>
    </location>
</feature>
<sequence length="751" mass="87819">MKIDSYLEGAQKLQVAVLNFIENEDNAEKNLKLLRKIFDEQKIIENHDDFKTFLYLLLNIIENHHRIPGFFGKFEQIFNIFKNDIQNNFSYSEILSIFDKKQRILMSLIKTELLKPEDMIQSYYDELNQCEYELLFPELEPHLFHKPAFTITDKENYEENRHAGENEDIICKMIREDSIDEFIRYVNQKCISLQSLIPPSIYETNSFLIGRKETSLIEYAAFFGSIQIFNFLRMSQVDLTPSLWLYAIHSNCAELIHLLEELHVELPDNSYCSILEESIKCHHNEFAQYFIDKYSNEEDFSNVFQNAFIYCNFYFVQRDKLNELDVFDLVKCGYLKTFVNLVLKEGKIDVNRMKKIQNEGTKEERLEIETTVLHFAIENENVQLVQLLLEGSSVDVNIMEKSNEKIYVGYTYKYVRKHTAPLHVAIRKSNIEIIKLLLNYPKINVNIPYEINEYEYYDRNSKTTALNMAVEKGNVEIVKLLLESKNIDVNSVKFFKSRAYYESKAPIHTAIENKFDEIAKLLLLHDNIDVNSSYIYESMKKIKKPTLIFAVENRRVEIVKILLTKPNLDINCLNIYLERIDLGGGFPEVDMYNKSKGLNEYVVVNREDEIICRTETALYIAVQNNYNEIVELLIANKNININLLCEISKKFIVEHYEYESEKIESNKITALHLAVQNANAEAVKLLLSCPTIDIKVESEKINSLKYTKDANIIEKEIHDDNIDAFENVTKKTALDLAKDLNLSGIIDLFKK</sequence>